<dbReference type="RefSeq" id="WP_145074390.1">
    <property type="nucleotide sequence ID" value="NZ_CP036298.1"/>
</dbReference>
<feature type="compositionally biased region" description="Acidic residues" evidence="17">
    <location>
        <begin position="248"/>
        <end position="258"/>
    </location>
</feature>
<dbReference type="CDD" id="cd03271">
    <property type="entry name" value="ABC_UvrA_II"/>
    <property type="match status" value="2"/>
</dbReference>
<comment type="subcellular location">
    <subcellularLocation>
        <location evidence="1">Cytoplasm</location>
    </subcellularLocation>
</comment>
<keyword evidence="13" id="KW-0234">DNA repair</keyword>
<keyword evidence="6" id="KW-0227">DNA damage</keyword>
<dbReference type="PANTHER" id="PTHR43152:SF3">
    <property type="entry name" value="UVRABC SYSTEM PROTEIN A"/>
    <property type="match status" value="1"/>
</dbReference>
<feature type="region of interest" description="Disordered" evidence="17">
    <location>
        <begin position="239"/>
        <end position="274"/>
    </location>
</feature>
<evidence type="ECO:0000256" key="6">
    <source>
        <dbReference type="ARBA" id="ARBA00022763"/>
    </source>
</evidence>
<evidence type="ECO:0000256" key="16">
    <source>
        <dbReference type="ARBA" id="ARBA00042156"/>
    </source>
</evidence>
<dbReference type="Gene3D" id="1.10.8.280">
    <property type="entry name" value="ABC transporter ATPase domain-like"/>
    <property type="match status" value="2"/>
</dbReference>
<keyword evidence="4" id="KW-0677">Repeat</keyword>
<evidence type="ECO:0000256" key="12">
    <source>
        <dbReference type="ARBA" id="ARBA00023125"/>
    </source>
</evidence>
<evidence type="ECO:0000256" key="1">
    <source>
        <dbReference type="ARBA" id="ARBA00004496"/>
    </source>
</evidence>
<feature type="domain" description="ABC transporter" evidence="18">
    <location>
        <begin position="1624"/>
        <end position="1955"/>
    </location>
</feature>
<keyword evidence="5" id="KW-0547">Nucleotide-binding</keyword>
<keyword evidence="3" id="KW-0479">Metal-binding</keyword>
<reference evidence="19 20" key="1">
    <citation type="submission" date="2019-02" db="EMBL/GenBank/DDBJ databases">
        <title>Deep-cultivation of Planctomycetes and their phenomic and genomic characterization uncovers novel biology.</title>
        <authorList>
            <person name="Wiegand S."/>
            <person name="Jogler M."/>
            <person name="Boedeker C."/>
            <person name="Pinto D."/>
            <person name="Vollmers J."/>
            <person name="Rivas-Marin E."/>
            <person name="Kohn T."/>
            <person name="Peeters S.H."/>
            <person name="Heuer A."/>
            <person name="Rast P."/>
            <person name="Oberbeckmann S."/>
            <person name="Bunk B."/>
            <person name="Jeske O."/>
            <person name="Meyerdierks A."/>
            <person name="Storesund J.E."/>
            <person name="Kallscheuer N."/>
            <person name="Luecker S."/>
            <person name="Lage O.M."/>
            <person name="Pohl T."/>
            <person name="Merkel B.J."/>
            <person name="Hornburger P."/>
            <person name="Mueller R.-W."/>
            <person name="Bruemmer F."/>
            <person name="Labrenz M."/>
            <person name="Spormann A.M."/>
            <person name="Op den Camp H."/>
            <person name="Overmann J."/>
            <person name="Amann R."/>
            <person name="Jetten M.S.M."/>
            <person name="Mascher T."/>
            <person name="Medema M.H."/>
            <person name="Devos D.P."/>
            <person name="Kaster A.-K."/>
            <person name="Ovreas L."/>
            <person name="Rohde M."/>
            <person name="Galperin M.Y."/>
            <person name="Jogler C."/>
        </authorList>
    </citation>
    <scope>NUCLEOTIDE SEQUENCE [LARGE SCALE GENOMIC DNA]</scope>
    <source>
        <strain evidence="19 20">Q31a</strain>
    </source>
</reference>
<dbReference type="Pfam" id="PF17760">
    <property type="entry name" value="UvrA_inter"/>
    <property type="match status" value="2"/>
</dbReference>
<gene>
    <name evidence="19" type="primary">uvrA_1</name>
    <name evidence="19" type="ORF">Q31a_09010</name>
</gene>
<keyword evidence="10" id="KW-0067">ATP-binding</keyword>
<dbReference type="InterPro" id="IPR017871">
    <property type="entry name" value="ABC_transporter-like_CS"/>
</dbReference>
<keyword evidence="11" id="KW-0267">Excision nuclease</keyword>
<feature type="domain" description="ABC transporter" evidence="18">
    <location>
        <begin position="659"/>
        <end position="988"/>
    </location>
</feature>
<organism evidence="19 20">
    <name type="scientific">Aureliella helgolandensis</name>
    <dbReference type="NCBI Taxonomy" id="2527968"/>
    <lineage>
        <taxon>Bacteria</taxon>
        <taxon>Pseudomonadati</taxon>
        <taxon>Planctomycetota</taxon>
        <taxon>Planctomycetia</taxon>
        <taxon>Pirellulales</taxon>
        <taxon>Pirellulaceae</taxon>
        <taxon>Aureliella</taxon>
    </lineage>
</organism>
<dbReference type="GO" id="GO:0009380">
    <property type="term" value="C:excinuclease repair complex"/>
    <property type="evidence" value="ECO:0007669"/>
    <property type="project" value="InterPro"/>
</dbReference>
<dbReference type="InterPro" id="IPR027417">
    <property type="entry name" value="P-loop_NTPase"/>
</dbReference>
<dbReference type="NCBIfam" id="TIGR00630">
    <property type="entry name" value="uvra"/>
    <property type="match status" value="2"/>
</dbReference>
<proteinExistence type="inferred from homology"/>
<dbReference type="GO" id="GO:0003677">
    <property type="term" value="F:DNA binding"/>
    <property type="evidence" value="ECO:0007669"/>
    <property type="project" value="UniProtKB-KW"/>
</dbReference>
<dbReference type="NCBIfam" id="NF001503">
    <property type="entry name" value="PRK00349.1"/>
    <property type="match status" value="2"/>
</dbReference>
<protein>
    <recommendedName>
        <fullName evidence="15">UvrABC system protein A</fullName>
    </recommendedName>
    <alternativeName>
        <fullName evidence="16">Excinuclease ABC subunit A</fullName>
    </alternativeName>
</protein>
<dbReference type="PANTHER" id="PTHR43152">
    <property type="entry name" value="UVRABC SYSTEM PROTEIN A"/>
    <property type="match status" value="1"/>
</dbReference>
<dbReference type="KEGG" id="ahel:Q31a_09010"/>
<evidence type="ECO:0000256" key="3">
    <source>
        <dbReference type="ARBA" id="ARBA00022723"/>
    </source>
</evidence>
<dbReference type="Gene3D" id="1.20.1580.10">
    <property type="entry name" value="ABC transporter ATPase like domain"/>
    <property type="match status" value="4"/>
</dbReference>
<dbReference type="Proteomes" id="UP000318017">
    <property type="component" value="Chromosome"/>
</dbReference>
<dbReference type="GO" id="GO:0006289">
    <property type="term" value="P:nucleotide-excision repair"/>
    <property type="evidence" value="ECO:0007669"/>
    <property type="project" value="InterPro"/>
</dbReference>
<accession>A0A518G245</accession>
<evidence type="ECO:0000256" key="9">
    <source>
        <dbReference type="ARBA" id="ARBA00022833"/>
    </source>
</evidence>
<dbReference type="PROSITE" id="PS50893">
    <property type="entry name" value="ABC_TRANSPORTER_2"/>
    <property type="match status" value="2"/>
</dbReference>
<evidence type="ECO:0000259" key="18">
    <source>
        <dbReference type="PROSITE" id="PS50893"/>
    </source>
</evidence>
<keyword evidence="9" id="KW-0862">Zinc</keyword>
<evidence type="ECO:0000256" key="17">
    <source>
        <dbReference type="SAM" id="MobiDB-lite"/>
    </source>
</evidence>
<evidence type="ECO:0000256" key="4">
    <source>
        <dbReference type="ARBA" id="ARBA00022737"/>
    </source>
</evidence>
<name>A0A518G245_9BACT</name>
<evidence type="ECO:0000256" key="8">
    <source>
        <dbReference type="ARBA" id="ARBA00022771"/>
    </source>
</evidence>
<dbReference type="SUPFAM" id="SSF52540">
    <property type="entry name" value="P-loop containing nucleoside triphosphate hydrolases"/>
    <property type="match status" value="4"/>
</dbReference>
<dbReference type="InterPro" id="IPR004602">
    <property type="entry name" value="UvrA"/>
</dbReference>
<evidence type="ECO:0000256" key="11">
    <source>
        <dbReference type="ARBA" id="ARBA00022881"/>
    </source>
</evidence>
<dbReference type="GO" id="GO:0016887">
    <property type="term" value="F:ATP hydrolysis activity"/>
    <property type="evidence" value="ECO:0007669"/>
    <property type="project" value="InterPro"/>
</dbReference>
<dbReference type="GO" id="GO:0008270">
    <property type="term" value="F:zinc ion binding"/>
    <property type="evidence" value="ECO:0007669"/>
    <property type="project" value="UniProtKB-KW"/>
</dbReference>
<keyword evidence="12" id="KW-0238">DNA-binding</keyword>
<dbReference type="OrthoDB" id="9809851at2"/>
<dbReference type="SMART" id="SM00382">
    <property type="entry name" value="AAA"/>
    <property type="match status" value="2"/>
</dbReference>
<dbReference type="InterPro" id="IPR041552">
    <property type="entry name" value="UvrA_DNA-bd"/>
</dbReference>
<comment type="similarity">
    <text evidence="14">Belongs to the ABC transporter superfamily. UvrA family.</text>
</comment>
<dbReference type="GO" id="GO:0005737">
    <property type="term" value="C:cytoplasm"/>
    <property type="evidence" value="ECO:0007669"/>
    <property type="project" value="UniProtKB-SubCell"/>
</dbReference>
<dbReference type="InterPro" id="IPR013815">
    <property type="entry name" value="ATP_grasp_subdomain_1"/>
</dbReference>
<dbReference type="Gene3D" id="3.40.50.300">
    <property type="entry name" value="P-loop containing nucleotide triphosphate hydrolases"/>
    <property type="match status" value="4"/>
</dbReference>
<evidence type="ECO:0000256" key="7">
    <source>
        <dbReference type="ARBA" id="ARBA00022769"/>
    </source>
</evidence>
<evidence type="ECO:0000256" key="14">
    <source>
        <dbReference type="ARBA" id="ARBA00038000"/>
    </source>
</evidence>
<dbReference type="Gene3D" id="3.30.1490.20">
    <property type="entry name" value="ATP-grasp fold, A domain"/>
    <property type="match status" value="2"/>
</dbReference>
<evidence type="ECO:0000256" key="15">
    <source>
        <dbReference type="ARBA" id="ARBA00039316"/>
    </source>
</evidence>
<evidence type="ECO:0000256" key="10">
    <source>
        <dbReference type="ARBA" id="ARBA00022840"/>
    </source>
</evidence>
<evidence type="ECO:0000313" key="19">
    <source>
        <dbReference type="EMBL" id="QDV22615.1"/>
    </source>
</evidence>
<dbReference type="InterPro" id="IPR003439">
    <property type="entry name" value="ABC_transporter-like_ATP-bd"/>
</dbReference>
<dbReference type="EMBL" id="CP036298">
    <property type="protein sequence ID" value="QDV22615.1"/>
    <property type="molecule type" value="Genomic_DNA"/>
</dbReference>
<keyword evidence="2" id="KW-0963">Cytoplasm</keyword>
<evidence type="ECO:0000256" key="2">
    <source>
        <dbReference type="ARBA" id="ARBA00022490"/>
    </source>
</evidence>
<sequence>MDNANIEVRGAREHNLQNVSISLPRNQLIVFTGVSGSGKSSMAFDTLYAEGQRRYLESLSSYARQFIGQLPKPNVDYIGGLSPAISISQKSTSSNPRSTVGTVTEIYDFLRVLYARVGTGFCAKCDVPITSQTVDQIVARLQGLTESNEYMMLAPVVRGQKGEHRDLFETLQRQGYARARIDGTVMRVTEAPQLQRQQKHDIEVVVAKFSPQETPRTSLADSVHESLKLGENTLIVIPWSEEKKPEAGEESEAAETEDAPPVKSRRGRRRAGQATDELIMSSEYACPKCGTSTLPPTPQMLSFNSPSGMCNVCEGLGRQFTFSPELLIPEPTKSIRRGAIELLGGWNDLGRWQRHQLMSVSESIEKEYGLEAGESLTQPWQDLAPEVQKEWLYGTGERHITFTWRGGSKPMKYGGAFEGVVSQLMEQYRNAKSSSGRKRFEKYMEKRHCGACGGMRLHKQARQIRLESTAKLDGVPQWLNLPELCDLPIDRCREFLAAVELGEIEKRIASEAVREVLNRLQFLLNVGLDYLTIGRSAPTLSGGEAQRIRLASQIGSGLVGVLYVLDEPSIGLHPRDNDRLIDSLKALRDQGNSLLVVEHDEDTMRAADLILDFGPGPGVRGGEIVSCGDLGSLAASERSLTGRFLSGAETIPVPETRRPGNGDLIRIVGATQNNLKNVSVDLPLGKLVCVTGVSGSGKSSLINDILVPVLRRKLHAAEDMPGAHESVEGVEHLDKVIAIDQSPIGRTPRSNPATYVKVFDEIRNLFVGLTEAKRRGYQPGRFSFNVSGGRCESCEGNGSNKLEMDFLADLWVKCPVCEGKRYNHETLQVKFKEKSIADILEMDIQQALALFENVPKIAEKLQTLHDVGLDYIKLGQPSPTLSGGEAQRIKLAKELARKDTGRTLYLLDEPTTGLHFHDIRLLLKVLQDLVERGNTVLVIEHNLDIIKAADWLVDIGPEGGQAGGQVVFAGVPEDIVKVKESYTGVSLARHLAAVPISAKDKKPANERRSTVNAPTGITIQGAQEHNLKDVSLVIPHHSLSVFCGPSGSGKSSMAMDTVYAEGQRRYVESLSSYARQFVGQMPKPKVQKIEGLAPAIAIEQKSVAHNPRSTVGTVTEIYDYLRVLMARLGEPHCPTCDKPVANQTADDITNHLLGHEEGTRLMITSPLRWQPNHDPENLWADLRTSGLVRVRVNGRTYSLDEPPQLSSTISYDLEAVVDRITVSQANRSRIAESVELALSLGGGNLLAVEPREDQEEIHWLATRHSQHLACRDCGYSLQVLTPHSFSFNSPLGWCNDCEGLGTQTGTSPALLLDPTLTLRQGAIKMWPALDETSQSENVVTELAGPMLETFCRAVGISLDVPVEKLTAGQRRTLLNGTGERWFEIETSKNVRFEFQWKGLFPALEYAAKLSPQLRTKLNPYVAEVACSACDGSRLNADAAAAKFRGLTIGDYTQGTLSWLRDQLSSWKLTKREQQIAGELVRELLARTEFLLDVGLNYLSLSRPANTLSGGESQRIRLSSQLGSGLCGVLYVLDEPTIGLHPRDNLRLIGALKKLRDIGNTLIVVEHDRDVIESSDGVFDFGPAAGRFGGELVASGSPQRVALQPKSVTGPFLSDARTIPVPQTRRTQDRGWIRLRGARANNLHNVSVDFPLGRMTVVTGPSGSGKSTLINEVLFPGISKVLSKQATKKSAYESIEGVKLVDKVIRVDQSPIGSNPSSTPATYTGVFDLIRQLYSQLPEARALGYTPRQFSFNVPGGRCEKCEGNGQIRIEMHFLPDVWVECDSCHGRRFNEDTLSVQYHGFSIHDILEMQIGQSLEVFSNIPKIRRILQTLVDVGLDYISLGQSAPTLSGGEAQRVKLAAELSRPDTGKTFYLLDEPTTGLHFVDIIKLLEVLQRLVDLGNTVLVIEHNLDVIKAADWVLDLGPEAGSEGGKLVFAGTPEGLVEHAAAALKASKKRRSKKGEPASEELLRSYTGEAMAPQMETIEYVERETYAVETLMEVKEGDIELDQIGRNTLLPWQADGERWHTRDSVDRAGQPIRWEREILKKLAQRIADIEGFAPINWDNRSIVEVSGPVKSRGWFLHAITAETWLLKLKFRVPRRSFTKAQLESIVELPTLNQLEEVEMYGNEPRVKAKASGTWMELELRPYTLDEIDTAKFWKWLEDASSAFLGKTAPVPEATESSDPKNHSPWKVLKQRWHALRKGFPPGRTIVWPAETLSVFIQAVHQAAGGGRWRWDEQSTARYLLPGMNEPWIVLHTKRPEGLIAVLNGPVGYQAGDLKDSLPMPVQVTNRGEGEEQLQIAFTELQQPRDASVRKLLSTHKSFVSQAQVGSKKIGS</sequence>
<keyword evidence="20" id="KW-1185">Reference proteome</keyword>
<evidence type="ECO:0000256" key="5">
    <source>
        <dbReference type="ARBA" id="ARBA00022741"/>
    </source>
</evidence>
<dbReference type="GO" id="GO:0005524">
    <property type="term" value="F:ATP binding"/>
    <property type="evidence" value="ECO:0007669"/>
    <property type="project" value="UniProtKB-KW"/>
</dbReference>
<keyword evidence="8" id="KW-0863">Zinc-finger</keyword>
<keyword evidence="7" id="KW-0228">DNA excision</keyword>
<dbReference type="InterPro" id="IPR041102">
    <property type="entry name" value="UvrA_inter"/>
</dbReference>
<evidence type="ECO:0000313" key="20">
    <source>
        <dbReference type="Proteomes" id="UP000318017"/>
    </source>
</evidence>
<dbReference type="InterPro" id="IPR003593">
    <property type="entry name" value="AAA+_ATPase"/>
</dbReference>
<dbReference type="PROSITE" id="PS00211">
    <property type="entry name" value="ABC_TRANSPORTER_1"/>
    <property type="match status" value="4"/>
</dbReference>
<evidence type="ECO:0000256" key="13">
    <source>
        <dbReference type="ARBA" id="ARBA00023204"/>
    </source>
</evidence>
<dbReference type="GO" id="GO:0004518">
    <property type="term" value="F:nuclease activity"/>
    <property type="evidence" value="ECO:0007669"/>
    <property type="project" value="UniProtKB-KW"/>
</dbReference>
<dbReference type="Pfam" id="PF17755">
    <property type="entry name" value="UvrA_DNA-bind"/>
    <property type="match status" value="2"/>
</dbReference>